<dbReference type="PANTHER" id="PTHR42722:SF1">
    <property type="entry name" value="VALINE DEHYDROGENASE"/>
    <property type="match status" value="1"/>
</dbReference>
<gene>
    <name evidence="5" type="ORF">BCR33DRAFT_789896</name>
</gene>
<reference evidence="5 6" key="1">
    <citation type="submission" date="2016-07" db="EMBL/GenBank/DDBJ databases">
        <title>Pervasive Adenine N6-methylation of Active Genes in Fungi.</title>
        <authorList>
            <consortium name="DOE Joint Genome Institute"/>
            <person name="Mondo S.J."/>
            <person name="Dannebaum R.O."/>
            <person name="Kuo R.C."/>
            <person name="Labutti K."/>
            <person name="Haridas S."/>
            <person name="Kuo A."/>
            <person name="Salamov A."/>
            <person name="Ahrendt S.R."/>
            <person name="Lipzen A."/>
            <person name="Sullivan W."/>
            <person name="Andreopoulos W.B."/>
            <person name="Clum A."/>
            <person name="Lindquist E."/>
            <person name="Daum C."/>
            <person name="Ramamoorthy G.K."/>
            <person name="Gryganskyi A."/>
            <person name="Culley D."/>
            <person name="Magnuson J.K."/>
            <person name="James T.Y."/>
            <person name="O'Malley M.A."/>
            <person name="Stajich J.E."/>
            <person name="Spatafora J.W."/>
            <person name="Visel A."/>
            <person name="Grigoriev I.V."/>
        </authorList>
    </citation>
    <scope>NUCLEOTIDE SEQUENCE [LARGE SCALE GENOMIC DNA]</scope>
    <source>
        <strain evidence="5 6">JEL800</strain>
    </source>
</reference>
<evidence type="ECO:0000256" key="2">
    <source>
        <dbReference type="ARBA" id="ARBA00023002"/>
    </source>
</evidence>
<dbReference type="Gene3D" id="3.40.50.10860">
    <property type="entry name" value="Leucine Dehydrogenase, chain A, domain 1"/>
    <property type="match status" value="1"/>
</dbReference>
<name>A0A1Y2BQL5_9FUNG</name>
<dbReference type="InterPro" id="IPR036291">
    <property type="entry name" value="NAD(P)-bd_dom_sf"/>
</dbReference>
<dbReference type="PANTHER" id="PTHR42722">
    <property type="entry name" value="LEUCINE DEHYDROGENASE"/>
    <property type="match status" value="1"/>
</dbReference>
<dbReference type="GO" id="GO:0006520">
    <property type="term" value="P:amino acid metabolic process"/>
    <property type="evidence" value="ECO:0007669"/>
    <property type="project" value="InterPro"/>
</dbReference>
<evidence type="ECO:0000256" key="3">
    <source>
        <dbReference type="ARBA" id="ARBA00023027"/>
    </source>
</evidence>
<evidence type="ECO:0000259" key="4">
    <source>
        <dbReference type="Pfam" id="PF02812"/>
    </source>
</evidence>
<keyword evidence="3" id="KW-0520">NAD</keyword>
<sequence>MKSRRAPVRGRLLPERKQGLRQPRRTLCSDWAGEWTLQSAVIHRTCRGAGAGGVRNWVYDDTEAFLRDGLRLSKAMTLKTGLAGLWWGGGKGCVARNSGKGLAESDSPLERSRVFTDYGSFLSRLSGVFVAAQDVGITEKDILDLHSATRFVTVSLLRWGVLQCLRFQLREVLLSPWKQLVITLESTYWCQDRDSGIGVPTIQSQFAKYGDRFELTIANDKGDNSILFEDVDIVSPCATGGILNDLTIPCIRAKIVCGAANNQLLESLIYASKFVCNRMGIVACADEHLGTIENDPRLLIHLGRDWNNSIYNLTRKVLVESETKRRTTQEISLEIAETESKKVNPLYGHRGIQIINSLTKAPTCL</sequence>
<organism evidence="5 6">
    <name type="scientific">Rhizoclosmatium globosum</name>
    <dbReference type="NCBI Taxonomy" id="329046"/>
    <lineage>
        <taxon>Eukaryota</taxon>
        <taxon>Fungi</taxon>
        <taxon>Fungi incertae sedis</taxon>
        <taxon>Chytridiomycota</taxon>
        <taxon>Chytridiomycota incertae sedis</taxon>
        <taxon>Chytridiomycetes</taxon>
        <taxon>Chytridiales</taxon>
        <taxon>Chytriomycetaceae</taxon>
        <taxon>Rhizoclosmatium</taxon>
    </lineage>
</organism>
<dbReference type="OrthoDB" id="6718861at2759"/>
<accession>A0A1Y2BQL5</accession>
<keyword evidence="2" id="KW-0560">Oxidoreductase</keyword>
<dbReference type="InterPro" id="IPR006097">
    <property type="entry name" value="Glu/Leu/Phe/Val/Trp_DH_dimer"/>
</dbReference>
<feature type="domain" description="Glutamate/phenylalanine/leucine/valine/L-tryptophan dehydrogenase dimerisation" evidence="4">
    <location>
        <begin position="41"/>
        <end position="142"/>
    </location>
</feature>
<dbReference type="Pfam" id="PF02812">
    <property type="entry name" value="ELFV_dehydrog_N"/>
    <property type="match status" value="1"/>
</dbReference>
<evidence type="ECO:0000313" key="6">
    <source>
        <dbReference type="Proteomes" id="UP000193642"/>
    </source>
</evidence>
<dbReference type="GO" id="GO:0016639">
    <property type="term" value="F:oxidoreductase activity, acting on the CH-NH2 group of donors, NAD or NADP as acceptor"/>
    <property type="evidence" value="ECO:0007669"/>
    <property type="project" value="InterPro"/>
</dbReference>
<comment type="similarity">
    <text evidence="1">Belongs to the Glu/Leu/Phe/Val dehydrogenases family.</text>
</comment>
<dbReference type="EMBL" id="MCGO01000052">
    <property type="protein sequence ID" value="ORY37024.1"/>
    <property type="molecule type" value="Genomic_DNA"/>
</dbReference>
<dbReference type="InterPro" id="IPR046346">
    <property type="entry name" value="Aminoacid_DH-like_N_sf"/>
</dbReference>
<protein>
    <recommendedName>
        <fullName evidence="4">Glutamate/phenylalanine/leucine/valine/L-tryptophan dehydrogenase dimerisation domain-containing protein</fullName>
    </recommendedName>
</protein>
<keyword evidence="6" id="KW-1185">Reference proteome</keyword>
<dbReference type="STRING" id="329046.A0A1Y2BQL5"/>
<dbReference type="InterPro" id="IPR016211">
    <property type="entry name" value="Glu/Phe/Leu/Val/Trp_DH_bac/arc"/>
</dbReference>
<dbReference type="SUPFAM" id="SSF53223">
    <property type="entry name" value="Aminoacid dehydrogenase-like, N-terminal domain"/>
    <property type="match status" value="1"/>
</dbReference>
<evidence type="ECO:0000256" key="1">
    <source>
        <dbReference type="ARBA" id="ARBA00006382"/>
    </source>
</evidence>
<comment type="caution">
    <text evidence="5">The sequence shown here is derived from an EMBL/GenBank/DDBJ whole genome shotgun (WGS) entry which is preliminary data.</text>
</comment>
<proteinExistence type="inferred from homology"/>
<dbReference type="Gene3D" id="3.40.50.720">
    <property type="entry name" value="NAD(P)-binding Rossmann-like Domain"/>
    <property type="match status" value="1"/>
</dbReference>
<evidence type="ECO:0000313" key="5">
    <source>
        <dbReference type="EMBL" id="ORY37024.1"/>
    </source>
</evidence>
<dbReference type="SUPFAM" id="SSF51735">
    <property type="entry name" value="NAD(P)-binding Rossmann-fold domains"/>
    <property type="match status" value="1"/>
</dbReference>
<dbReference type="Proteomes" id="UP000193642">
    <property type="component" value="Unassembled WGS sequence"/>
</dbReference>
<dbReference type="AlphaFoldDB" id="A0A1Y2BQL5"/>